<accession>A0A9P1IT01</accession>
<evidence type="ECO:0000313" key="6">
    <source>
        <dbReference type="EMBL" id="CAI5451565.1"/>
    </source>
</evidence>
<proteinExistence type="predicted"/>
<name>A0A9P1IT01_9PELO</name>
<evidence type="ECO:0000256" key="3">
    <source>
        <dbReference type="ARBA" id="ARBA00023157"/>
    </source>
</evidence>
<evidence type="ECO:0000259" key="5">
    <source>
        <dbReference type="Pfam" id="PF00007"/>
    </source>
</evidence>
<dbReference type="Proteomes" id="UP001152747">
    <property type="component" value="Unassembled WGS sequence"/>
</dbReference>
<keyword evidence="3" id="KW-1015">Disulfide bond</keyword>
<keyword evidence="2" id="KW-0964">Secreted</keyword>
<dbReference type="InterPro" id="IPR018245">
    <property type="entry name" value="Gonadotropin_bsu_CS"/>
</dbReference>
<feature type="domain" description="Glycoprotein hormone subunit beta" evidence="5">
    <location>
        <begin position="48"/>
        <end position="132"/>
    </location>
</feature>
<dbReference type="EMBL" id="CANHGI010000005">
    <property type="protein sequence ID" value="CAI5451565.1"/>
    <property type="molecule type" value="Genomic_DNA"/>
</dbReference>
<organism evidence="6 7">
    <name type="scientific">Caenorhabditis angaria</name>
    <dbReference type="NCBI Taxonomy" id="860376"/>
    <lineage>
        <taxon>Eukaryota</taxon>
        <taxon>Metazoa</taxon>
        <taxon>Ecdysozoa</taxon>
        <taxon>Nematoda</taxon>
        <taxon>Chromadorea</taxon>
        <taxon>Rhabditida</taxon>
        <taxon>Rhabditina</taxon>
        <taxon>Rhabditomorpha</taxon>
        <taxon>Rhabditoidea</taxon>
        <taxon>Rhabditidae</taxon>
        <taxon>Peloderinae</taxon>
        <taxon>Caenorhabditis</taxon>
    </lineage>
</organism>
<evidence type="ECO:0000256" key="1">
    <source>
        <dbReference type="ARBA" id="ARBA00004613"/>
    </source>
</evidence>
<dbReference type="GO" id="GO:0005179">
    <property type="term" value="F:hormone activity"/>
    <property type="evidence" value="ECO:0007669"/>
    <property type="project" value="InterPro"/>
</dbReference>
<comment type="subcellular location">
    <subcellularLocation>
        <location evidence="1">Secreted</location>
    </subcellularLocation>
</comment>
<keyword evidence="7" id="KW-1185">Reference proteome</keyword>
<keyword evidence="4" id="KW-1133">Transmembrane helix</keyword>
<reference evidence="6" key="1">
    <citation type="submission" date="2022-11" db="EMBL/GenBank/DDBJ databases">
        <authorList>
            <person name="Kikuchi T."/>
        </authorList>
    </citation>
    <scope>NUCLEOTIDE SEQUENCE</scope>
    <source>
        <strain evidence="6">PS1010</strain>
    </source>
</reference>
<dbReference type="GO" id="GO:0005576">
    <property type="term" value="C:extracellular region"/>
    <property type="evidence" value="ECO:0007669"/>
    <property type="project" value="UniProtKB-SubCell"/>
</dbReference>
<keyword evidence="4" id="KW-0812">Transmembrane</keyword>
<keyword evidence="4" id="KW-0472">Membrane</keyword>
<sequence length="134" mass="15126">MRSITTTNSTILDNLLFLRISSILFWTSIFTILFVPPPIEAGKLLKPVCKTVGADEIIDEEGCDLLILHINKCSGYCRSQTWWDPLKHETSIHASCCRMVEHVLVETELICPSGNRRIRIPSATKCECFECAVQ</sequence>
<dbReference type="Pfam" id="PF00007">
    <property type="entry name" value="Cys_knot"/>
    <property type="match status" value="1"/>
</dbReference>
<dbReference type="OrthoDB" id="5781608at2759"/>
<dbReference type="InterPro" id="IPR029034">
    <property type="entry name" value="Cystine-knot_cytokine"/>
</dbReference>
<feature type="transmembrane region" description="Helical" evidence="4">
    <location>
        <begin position="16"/>
        <end position="36"/>
    </location>
</feature>
<evidence type="ECO:0000313" key="7">
    <source>
        <dbReference type="Proteomes" id="UP001152747"/>
    </source>
</evidence>
<dbReference type="AlphaFoldDB" id="A0A9P1IT01"/>
<dbReference type="PROSITE" id="PS00261">
    <property type="entry name" value="GLYCO_HORMONE_BETA_1"/>
    <property type="match status" value="1"/>
</dbReference>
<dbReference type="InterPro" id="IPR006208">
    <property type="entry name" value="Glyco_hormone_CN"/>
</dbReference>
<dbReference type="Gene3D" id="2.10.90.10">
    <property type="entry name" value="Cystine-knot cytokines"/>
    <property type="match status" value="1"/>
</dbReference>
<protein>
    <recommendedName>
        <fullName evidence="5">Glycoprotein hormone subunit beta domain-containing protein</fullName>
    </recommendedName>
</protein>
<gene>
    <name evidence="6" type="ORF">CAMP_LOCUS14202</name>
</gene>
<comment type="caution">
    <text evidence="6">The sequence shown here is derived from an EMBL/GenBank/DDBJ whole genome shotgun (WGS) entry which is preliminary data.</text>
</comment>
<dbReference type="SUPFAM" id="SSF57501">
    <property type="entry name" value="Cystine-knot cytokines"/>
    <property type="match status" value="1"/>
</dbReference>
<evidence type="ECO:0000256" key="4">
    <source>
        <dbReference type="SAM" id="Phobius"/>
    </source>
</evidence>
<evidence type="ECO:0000256" key="2">
    <source>
        <dbReference type="ARBA" id="ARBA00022525"/>
    </source>
</evidence>